<keyword evidence="5" id="KW-0547">Nucleotide-binding</keyword>
<feature type="transmembrane region" description="Helical" evidence="10">
    <location>
        <begin position="150"/>
        <end position="167"/>
    </location>
</feature>
<gene>
    <name evidence="13" type="ORF">LshimejAT787_1101370</name>
</gene>
<accession>A0A9P3PVP4</accession>
<feature type="transmembrane region" description="Helical" evidence="10">
    <location>
        <begin position="187"/>
        <end position="205"/>
    </location>
</feature>
<dbReference type="InterPro" id="IPR050173">
    <property type="entry name" value="ABC_transporter_C-like"/>
</dbReference>
<dbReference type="GO" id="GO:0016887">
    <property type="term" value="F:ATP hydrolysis activity"/>
    <property type="evidence" value="ECO:0007669"/>
    <property type="project" value="InterPro"/>
</dbReference>
<keyword evidence="14" id="KW-1185">Reference proteome</keyword>
<dbReference type="Gene3D" id="3.40.50.300">
    <property type="entry name" value="P-loop containing nucleotide triphosphate hydrolases"/>
    <property type="match status" value="2"/>
</dbReference>
<reference evidence="13" key="1">
    <citation type="submission" date="2022-07" db="EMBL/GenBank/DDBJ databases">
        <title>The genome of Lyophyllum shimeji provides insight into the initial evolution of ectomycorrhizal fungal genome.</title>
        <authorList>
            <person name="Kobayashi Y."/>
            <person name="Shibata T."/>
            <person name="Hirakawa H."/>
            <person name="Shigenobu S."/>
            <person name="Nishiyama T."/>
            <person name="Yamada A."/>
            <person name="Hasebe M."/>
            <person name="Kawaguchi M."/>
        </authorList>
    </citation>
    <scope>NUCLEOTIDE SEQUENCE</scope>
    <source>
        <strain evidence="13">AT787</strain>
    </source>
</reference>
<evidence type="ECO:0000313" key="14">
    <source>
        <dbReference type="Proteomes" id="UP001063166"/>
    </source>
</evidence>
<feature type="transmembrane region" description="Helical" evidence="10">
    <location>
        <begin position="352"/>
        <end position="369"/>
    </location>
</feature>
<feature type="transmembrane region" description="Helical" evidence="10">
    <location>
        <begin position="1222"/>
        <end position="1243"/>
    </location>
</feature>
<feature type="transmembrane region" description="Helical" evidence="10">
    <location>
        <begin position="1255"/>
        <end position="1278"/>
    </location>
</feature>
<feature type="domain" description="ABC transporter" evidence="11">
    <location>
        <begin position="708"/>
        <end position="937"/>
    </location>
</feature>
<name>A0A9P3PVP4_LYOSH</name>
<dbReference type="PROSITE" id="PS00211">
    <property type="entry name" value="ABC_TRANSPORTER_1"/>
    <property type="match status" value="1"/>
</dbReference>
<proteinExistence type="predicted"/>
<comment type="subcellular location">
    <subcellularLocation>
        <location evidence="1">Membrane</location>
        <topology evidence="1">Multi-pass membrane protein</topology>
    </subcellularLocation>
</comment>
<feature type="domain" description="ABC transmembrane type-1" evidence="12">
    <location>
        <begin position="1009"/>
        <end position="1279"/>
    </location>
</feature>
<dbReference type="FunFam" id="3.40.50.300:FF:000838">
    <property type="entry name" value="ABC multidrug transporter (Eurofung)"/>
    <property type="match status" value="1"/>
</dbReference>
<evidence type="ECO:0000259" key="11">
    <source>
        <dbReference type="PROSITE" id="PS50893"/>
    </source>
</evidence>
<feature type="domain" description="ABC transmembrane type-1" evidence="12">
    <location>
        <begin position="313"/>
        <end position="654"/>
    </location>
</feature>
<feature type="transmembrane region" description="Helical" evidence="10">
    <location>
        <begin position="599"/>
        <end position="619"/>
    </location>
</feature>
<evidence type="ECO:0000256" key="8">
    <source>
        <dbReference type="ARBA" id="ARBA00023136"/>
    </source>
</evidence>
<feature type="transmembrane region" description="Helical" evidence="10">
    <location>
        <begin position="993"/>
        <end position="1017"/>
    </location>
</feature>
<feature type="transmembrane region" description="Helical" evidence="10">
    <location>
        <begin position="1037"/>
        <end position="1065"/>
    </location>
</feature>
<feature type="transmembrane region" description="Helical" evidence="10">
    <location>
        <begin position="312"/>
        <end position="332"/>
    </location>
</feature>
<dbReference type="FunFam" id="1.20.1560.10:FF:000013">
    <property type="entry name" value="ABC transporter C family member 2"/>
    <property type="match status" value="1"/>
</dbReference>
<evidence type="ECO:0000256" key="10">
    <source>
        <dbReference type="SAM" id="Phobius"/>
    </source>
</evidence>
<dbReference type="GO" id="GO:0005524">
    <property type="term" value="F:ATP binding"/>
    <property type="evidence" value="ECO:0007669"/>
    <property type="project" value="UniProtKB-KW"/>
</dbReference>
<dbReference type="Proteomes" id="UP001063166">
    <property type="component" value="Unassembled WGS sequence"/>
</dbReference>
<evidence type="ECO:0000256" key="4">
    <source>
        <dbReference type="ARBA" id="ARBA00022737"/>
    </source>
</evidence>
<evidence type="ECO:0000259" key="12">
    <source>
        <dbReference type="PROSITE" id="PS50929"/>
    </source>
</evidence>
<dbReference type="InterPro" id="IPR003593">
    <property type="entry name" value="AAA+_ATPase"/>
</dbReference>
<dbReference type="EMBL" id="BRPK01000011">
    <property type="protein sequence ID" value="GLB42122.1"/>
    <property type="molecule type" value="Genomic_DNA"/>
</dbReference>
<dbReference type="CDD" id="cd18596">
    <property type="entry name" value="ABC_6TM_VMR1_D1_like"/>
    <property type="match status" value="1"/>
</dbReference>
<dbReference type="InterPro" id="IPR036640">
    <property type="entry name" value="ABC1_TM_sf"/>
</dbReference>
<keyword evidence="8 10" id="KW-0472">Membrane</keyword>
<evidence type="ECO:0000256" key="9">
    <source>
        <dbReference type="SAM" id="MobiDB-lite"/>
    </source>
</evidence>
<dbReference type="Gene3D" id="1.20.1560.10">
    <property type="entry name" value="ABC transporter type 1, transmembrane domain"/>
    <property type="match status" value="2"/>
</dbReference>
<dbReference type="PANTHER" id="PTHR24223">
    <property type="entry name" value="ATP-BINDING CASSETTE SUB-FAMILY C"/>
    <property type="match status" value="1"/>
</dbReference>
<evidence type="ECO:0000256" key="6">
    <source>
        <dbReference type="ARBA" id="ARBA00022840"/>
    </source>
</evidence>
<dbReference type="SUPFAM" id="SSF52540">
    <property type="entry name" value="P-loop containing nucleoside triphosphate hydrolases"/>
    <property type="match status" value="2"/>
</dbReference>
<evidence type="ECO:0000256" key="5">
    <source>
        <dbReference type="ARBA" id="ARBA00022741"/>
    </source>
</evidence>
<evidence type="ECO:0000313" key="13">
    <source>
        <dbReference type="EMBL" id="GLB42122.1"/>
    </source>
</evidence>
<dbReference type="SMART" id="SM00382">
    <property type="entry name" value="AAA"/>
    <property type="match status" value="2"/>
</dbReference>
<keyword evidence="3 10" id="KW-0812">Transmembrane</keyword>
<dbReference type="GO" id="GO:0140359">
    <property type="term" value="F:ABC-type transporter activity"/>
    <property type="evidence" value="ECO:0007669"/>
    <property type="project" value="InterPro"/>
</dbReference>
<dbReference type="InterPro" id="IPR017871">
    <property type="entry name" value="ABC_transporter-like_CS"/>
</dbReference>
<keyword evidence="7 10" id="KW-1133">Transmembrane helix</keyword>
<dbReference type="InterPro" id="IPR027417">
    <property type="entry name" value="P-loop_NTPase"/>
</dbReference>
<feature type="compositionally biased region" description="Low complexity" evidence="9">
    <location>
        <begin position="407"/>
        <end position="435"/>
    </location>
</feature>
<sequence>MAPPLLLVQELPNLEFSLSSITSRIGNAWHSDHALPVYVAIASAATLFLQALIASKYTRPVFTRLGLATKGGSVSPVTNEGRIKAHGGRVIFAAEVLTLIGSLELLRVSLSRVLVLEGAERESESFSCLAFAYSALLAFSVVVYPRPTAASDHIVLVLATSWIVYFIRDVVPLMTYTSAPADPPYMLRELIGVLSFTAVLLPLIKPHRYIPFDPSDPMPPNPAQTASWLSLLLFQFLDTTVWKAYKIPHLPLTDLPPLADSDHSKNLVRAAFPHLDPYAEEDAEAKSVGTRKLGKPARNFFLAVLTVFRKDVITLTVLLVLFSITTLLSPYGLKQLLEYLGNGGEGATVKPWVWIASLFLAPFSSTLILQQYQMVLARATVHLEAILTQLVLQHALRIRVVAESKPAPSTSTETSTAVPSAAGSASGSGSSTPPSEMEETVSVQAESQAKPANAPDAAGKDTSKSLVGRMNNLISSDLQAISKAGEFLQVFVAGPLLIIMTIAFLYTILGWSALVGAGVLVAQMPIPIMLSRRLQGVAKEVSKKSDDRVETVTETMSVIRMIKMFGWETKMSERIDEKREVELYWVFWNKIYSLTTMNFHFITPAVTMCITFSVYALAMDRTLDAATVFSSIALFDILRFRMQLLFMWVPMVVKGHVSLQRIADFLQNTELLDEFTESSEDALLALDQDSDKIGFRAATFSWSNEEGTPLGAMTPSKRRFRLHIDDELMFKRGCVNLIVGSTGSGKTSLLMALLGEMHFVPSGPGAWFNLPRKGGVAYAAQESWVMNATIKENILFGAPFDEERYNKVIYQCALTRDLELFKAGDLTEVGEKGLTLSGGQKARITLARAVYSSAEILLFDDVLAALDVHTAKWIVDRCFVGDLIQGRTVLLVTHNVSLAAPIAEFVVSLGSDGQILSQGTISDALAKNSKLKLEVAKDSEIREKAEEALDGQQEVEVRKEAQGKLILEEESGEGHISWESVKMYLIALGGRHWMFFWTAFISATYFECGIEVLQPWLLGQWATQYAEHPPEEVDVAFYLTGYVFLVVLMLVVFCCAQTTLTMGALRASASLHKRLIESILGTTLRWLDKTPTSRVITRVTQDVAAVDTTIPDLFSHLFEIGVIISVRFVAVMLYTPTVGLYVLVIFFIGGVVGDIYMKSQLAVKREMSKAKAPVMAHFGASIEGITSIRAYGAQKSILLKSLEKVDNYSRASRVFNDFARWIAVRIDVVGGLFAVLLGVHFVYNPNNGVSTSNSAFTLTLAVGFGRMVLGFVQILNMFEVNGNSLERLQEYMSIEQESKPRAAGVPPAHWPSSGALHVEKLSARYSPDGPTVLHELSFDVRAGERIGIVGRTGSGKSSLTLALLRCIVTEGDVYYDGVRTADVNLDALRSHVTIIPQVPELLSGTLRRNLDPFDQFDDATLNAALRDAGLYSLQNEDDESRLTLDSAIARGGSNLSVGQRQILALARAMVRESKLLVLDEATSAIDYKTDAIIQSSLRTQLGKDVTVITIAHRLQTIMDCDRIMVLDAGRIVEFDRPRILLQKEDGYLRALVDESGDRAALYAAAGAQA</sequence>
<keyword evidence="13" id="KW-0378">Hydrolase</keyword>
<feature type="transmembrane region" description="Helical" evidence="10">
    <location>
        <begin position="35"/>
        <end position="54"/>
    </location>
</feature>
<dbReference type="PANTHER" id="PTHR24223:SF356">
    <property type="entry name" value="ATP-BINDING CASSETTE TRANSPORTER ABC4"/>
    <property type="match status" value="1"/>
</dbReference>
<evidence type="ECO:0000256" key="7">
    <source>
        <dbReference type="ARBA" id="ARBA00022989"/>
    </source>
</evidence>
<keyword evidence="4" id="KW-0677">Repeat</keyword>
<feature type="region of interest" description="Disordered" evidence="9">
    <location>
        <begin position="407"/>
        <end position="462"/>
    </location>
</feature>
<dbReference type="InterPro" id="IPR003439">
    <property type="entry name" value="ABC_transporter-like_ATP-bd"/>
</dbReference>
<dbReference type="Pfam" id="PF00005">
    <property type="entry name" value="ABC_tran"/>
    <property type="match status" value="2"/>
</dbReference>
<comment type="caution">
    <text evidence="13">The sequence shown here is derived from an EMBL/GenBank/DDBJ whole genome shotgun (WGS) entry which is preliminary data.</text>
</comment>
<evidence type="ECO:0000256" key="3">
    <source>
        <dbReference type="ARBA" id="ARBA00022692"/>
    </source>
</evidence>
<dbReference type="SUPFAM" id="SSF90123">
    <property type="entry name" value="ABC transporter transmembrane region"/>
    <property type="match status" value="2"/>
</dbReference>
<evidence type="ECO:0000256" key="1">
    <source>
        <dbReference type="ARBA" id="ARBA00004141"/>
    </source>
</evidence>
<evidence type="ECO:0000256" key="2">
    <source>
        <dbReference type="ARBA" id="ARBA00022448"/>
    </source>
</evidence>
<dbReference type="InterPro" id="IPR011527">
    <property type="entry name" value="ABC1_TM_dom"/>
</dbReference>
<dbReference type="CDD" id="cd18604">
    <property type="entry name" value="ABC_6TM_VMR1_D2_like"/>
    <property type="match status" value="1"/>
</dbReference>
<feature type="transmembrane region" description="Helical" evidence="10">
    <location>
        <begin position="1140"/>
        <end position="1157"/>
    </location>
</feature>
<feature type="domain" description="ABC transporter" evidence="11">
    <location>
        <begin position="1316"/>
        <end position="1553"/>
    </location>
</feature>
<dbReference type="CDD" id="cd03250">
    <property type="entry name" value="ABCC_MRP_domain1"/>
    <property type="match status" value="1"/>
</dbReference>
<protein>
    <submittedName>
        <fullName evidence="13">P-loop containing nucleoside triphosphate hydrolase protein</fullName>
    </submittedName>
</protein>
<dbReference type="OrthoDB" id="6500128at2759"/>
<feature type="transmembrane region" description="Helical" evidence="10">
    <location>
        <begin position="487"/>
        <end position="505"/>
    </location>
</feature>
<dbReference type="PROSITE" id="PS50893">
    <property type="entry name" value="ABC_TRANSPORTER_2"/>
    <property type="match status" value="2"/>
</dbReference>
<keyword evidence="6" id="KW-0067">ATP-binding</keyword>
<dbReference type="Pfam" id="PF00664">
    <property type="entry name" value="ABC_membrane"/>
    <property type="match status" value="2"/>
</dbReference>
<dbReference type="CDD" id="cd03244">
    <property type="entry name" value="ABCC_MRP_domain2"/>
    <property type="match status" value="1"/>
</dbReference>
<keyword evidence="2" id="KW-0813">Transport</keyword>
<dbReference type="GO" id="GO:0016020">
    <property type="term" value="C:membrane"/>
    <property type="evidence" value="ECO:0007669"/>
    <property type="project" value="UniProtKB-SubCell"/>
</dbReference>
<organism evidence="13 14">
    <name type="scientific">Lyophyllum shimeji</name>
    <name type="common">Hon-shimeji</name>
    <name type="synonym">Tricholoma shimeji</name>
    <dbReference type="NCBI Taxonomy" id="47721"/>
    <lineage>
        <taxon>Eukaryota</taxon>
        <taxon>Fungi</taxon>
        <taxon>Dikarya</taxon>
        <taxon>Basidiomycota</taxon>
        <taxon>Agaricomycotina</taxon>
        <taxon>Agaricomycetes</taxon>
        <taxon>Agaricomycetidae</taxon>
        <taxon>Agaricales</taxon>
        <taxon>Tricholomatineae</taxon>
        <taxon>Lyophyllaceae</taxon>
        <taxon>Lyophyllum</taxon>
    </lineage>
</organism>
<dbReference type="PROSITE" id="PS50929">
    <property type="entry name" value="ABC_TM1F"/>
    <property type="match status" value="2"/>
</dbReference>